<accession>A0A5C1ADL6</accession>
<proteinExistence type="predicted"/>
<organism evidence="2 3">
    <name type="scientific">Limnoglobus roseus</name>
    <dbReference type="NCBI Taxonomy" id="2598579"/>
    <lineage>
        <taxon>Bacteria</taxon>
        <taxon>Pseudomonadati</taxon>
        <taxon>Planctomycetota</taxon>
        <taxon>Planctomycetia</taxon>
        <taxon>Gemmatales</taxon>
        <taxon>Gemmataceae</taxon>
        <taxon>Limnoglobus</taxon>
    </lineage>
</organism>
<dbReference type="EMBL" id="CP042425">
    <property type="protein sequence ID" value="QEL17459.1"/>
    <property type="molecule type" value="Genomic_DNA"/>
</dbReference>
<evidence type="ECO:0000313" key="2">
    <source>
        <dbReference type="EMBL" id="QEL17459.1"/>
    </source>
</evidence>
<dbReference type="Proteomes" id="UP000324974">
    <property type="component" value="Chromosome"/>
</dbReference>
<dbReference type="KEGG" id="lrs:PX52LOC_04448"/>
<keyword evidence="1" id="KW-1133">Transmembrane helix</keyword>
<name>A0A5C1ADL6_9BACT</name>
<gene>
    <name evidence="2" type="ORF">PX52LOC_04448</name>
</gene>
<sequence>MRQSLLPVLPLLAVSVFACVLALAWSVARIAIGGPASLGDPGAYIATALVGAGCIAVVRGQEGRIRDLEKRLDDLTKSDGPDNLI</sequence>
<dbReference type="AlphaFoldDB" id="A0A5C1ADL6"/>
<protein>
    <submittedName>
        <fullName evidence="2">Uncharacterized protein</fullName>
    </submittedName>
</protein>
<keyword evidence="1" id="KW-0472">Membrane</keyword>
<evidence type="ECO:0000313" key="3">
    <source>
        <dbReference type="Proteomes" id="UP000324974"/>
    </source>
</evidence>
<evidence type="ECO:0000256" key="1">
    <source>
        <dbReference type="SAM" id="Phobius"/>
    </source>
</evidence>
<feature type="transmembrane region" description="Helical" evidence="1">
    <location>
        <begin position="43"/>
        <end position="61"/>
    </location>
</feature>
<keyword evidence="3" id="KW-1185">Reference proteome</keyword>
<keyword evidence="1" id="KW-0812">Transmembrane</keyword>
<dbReference type="PROSITE" id="PS51257">
    <property type="entry name" value="PROKAR_LIPOPROTEIN"/>
    <property type="match status" value="1"/>
</dbReference>
<reference evidence="3" key="1">
    <citation type="submission" date="2019-08" db="EMBL/GenBank/DDBJ databases">
        <title>Limnoglobus roseus gen. nov., sp. nov., a novel freshwater planctomycete with a giant genome from the family Gemmataceae.</title>
        <authorList>
            <person name="Kulichevskaya I.S."/>
            <person name="Naumoff D.G."/>
            <person name="Miroshnikov K."/>
            <person name="Ivanova A."/>
            <person name="Philippov D.A."/>
            <person name="Hakobyan A."/>
            <person name="Rijpstra I.C."/>
            <person name="Sinninghe Damste J.S."/>
            <person name="Liesack W."/>
            <person name="Dedysh S.N."/>
        </authorList>
    </citation>
    <scope>NUCLEOTIDE SEQUENCE [LARGE SCALE GENOMIC DNA]</scope>
    <source>
        <strain evidence="3">PX52</strain>
    </source>
</reference>